<dbReference type="Gene3D" id="2.40.50.120">
    <property type="match status" value="1"/>
</dbReference>
<organism evidence="2 3">
    <name type="scientific">Mytilus galloprovincialis</name>
    <name type="common">Mediterranean mussel</name>
    <dbReference type="NCBI Taxonomy" id="29158"/>
    <lineage>
        <taxon>Eukaryota</taxon>
        <taxon>Metazoa</taxon>
        <taxon>Spiralia</taxon>
        <taxon>Lophotrochozoa</taxon>
        <taxon>Mollusca</taxon>
        <taxon>Bivalvia</taxon>
        <taxon>Autobranchia</taxon>
        <taxon>Pteriomorphia</taxon>
        <taxon>Mytilida</taxon>
        <taxon>Mytiloidea</taxon>
        <taxon>Mytilidae</taxon>
        <taxon>Mytilinae</taxon>
        <taxon>Mytilus</taxon>
    </lineage>
</organism>
<keyword evidence="1" id="KW-0732">Signal</keyword>
<sequence length="226" mass="25630">MKLVCTCILFVFLQINLNQVYVSAQEICPECDPRSHLQEKYCKETIVVEVHVVLIDSAISHDIITGTVVKIYRGNEADIPIGSSVIFTAHSEQCFYHWRLENYILSGTLGQLVNGKYDMQLCHSMRFRISKISTTLLQWLEHVFKKLKSIGCKGKHHCLALPDIPENKDVKNACLFPVTNTNTTDCYIKWGVCLKTKCNDPCTWFYTEGSNCAEGDYEPDEVPIAG</sequence>
<feature type="chain" id="PRO_5032412559" description="NTR domain-containing protein" evidence="1">
    <location>
        <begin position="25"/>
        <end position="226"/>
    </location>
</feature>
<name>A0A8B6ERN0_MYTGA</name>
<keyword evidence="3" id="KW-1185">Reference proteome</keyword>
<evidence type="ECO:0000313" key="3">
    <source>
        <dbReference type="Proteomes" id="UP000596742"/>
    </source>
</evidence>
<dbReference type="SUPFAM" id="SSF50242">
    <property type="entry name" value="TIMP-like"/>
    <property type="match status" value="1"/>
</dbReference>
<protein>
    <recommendedName>
        <fullName evidence="4">NTR domain-containing protein</fullName>
    </recommendedName>
</protein>
<dbReference type="Proteomes" id="UP000596742">
    <property type="component" value="Unassembled WGS sequence"/>
</dbReference>
<dbReference type="OrthoDB" id="10353168at2759"/>
<gene>
    <name evidence="2" type="ORF">MGAL_10B010055</name>
</gene>
<dbReference type="AlphaFoldDB" id="A0A8B6ERN0"/>
<dbReference type="Gene3D" id="3.90.370.10">
    <property type="entry name" value="Tissue inhibitor of metalloproteinase-1. Chain B, domain 1"/>
    <property type="match status" value="1"/>
</dbReference>
<evidence type="ECO:0000313" key="2">
    <source>
        <dbReference type="EMBL" id="VDI37691.1"/>
    </source>
</evidence>
<dbReference type="InterPro" id="IPR008993">
    <property type="entry name" value="TIMP-like_OB-fold"/>
</dbReference>
<evidence type="ECO:0000256" key="1">
    <source>
        <dbReference type="SAM" id="SignalP"/>
    </source>
</evidence>
<feature type="signal peptide" evidence="1">
    <location>
        <begin position="1"/>
        <end position="24"/>
    </location>
</feature>
<comment type="caution">
    <text evidence="2">The sequence shown here is derived from an EMBL/GenBank/DDBJ whole genome shotgun (WGS) entry which is preliminary data.</text>
</comment>
<dbReference type="InterPro" id="IPR027465">
    <property type="entry name" value="TIMP_C"/>
</dbReference>
<evidence type="ECO:0008006" key="4">
    <source>
        <dbReference type="Google" id="ProtNLM"/>
    </source>
</evidence>
<accession>A0A8B6ERN0</accession>
<proteinExistence type="predicted"/>
<dbReference type="EMBL" id="UYJE01005481">
    <property type="protein sequence ID" value="VDI37691.1"/>
    <property type="molecule type" value="Genomic_DNA"/>
</dbReference>
<reference evidence="2" key="1">
    <citation type="submission" date="2018-11" db="EMBL/GenBank/DDBJ databases">
        <authorList>
            <person name="Alioto T."/>
            <person name="Alioto T."/>
        </authorList>
    </citation>
    <scope>NUCLEOTIDE SEQUENCE</scope>
</reference>